<gene>
    <name evidence="3" type="ORF">LSO58_00975</name>
</gene>
<sequence length="180" mass="20708">MKKTLVIVAHPQINESVVNQRWAEELRKHPDEFTVHEIYKAYSNGVIDVAKEQSLIEEHENLIFQFPIYWFNCPPLFKQWLDEVFTYGWAYGSTGDKLKNKKIMLAVSAGIKSKDYSGTGRYQLPLNQALYPFELTALYVEADYQPIYAFYGTESNPTSEDVDQSAVDYVQKLLHLANSG</sequence>
<dbReference type="PANTHER" id="PTHR47307:SF1">
    <property type="entry name" value="GLUTATHIONE-REGULATED POTASSIUM-EFFLUX SYSTEM ANCILLARY PROTEIN KEFG"/>
    <property type="match status" value="1"/>
</dbReference>
<dbReference type="RefSeq" id="WP_004985760.1">
    <property type="nucleotide sequence ID" value="NZ_BCMC01000006.1"/>
</dbReference>
<dbReference type="SUPFAM" id="SSF52218">
    <property type="entry name" value="Flavoproteins"/>
    <property type="match status" value="1"/>
</dbReference>
<feature type="domain" description="Flavodoxin-like fold" evidence="2">
    <location>
        <begin position="2"/>
        <end position="172"/>
    </location>
</feature>
<dbReference type="InterPro" id="IPR046980">
    <property type="entry name" value="KefG/KefF"/>
</dbReference>
<dbReference type="InterPro" id="IPR003680">
    <property type="entry name" value="Flavodoxin_fold"/>
</dbReference>
<name>A0AA46NW14_9GAMM</name>
<reference evidence="3" key="1">
    <citation type="journal article" date="2022" name="J Glob Antimicrob Resist">
        <title>Comparative analysis of IMP-4- and OXA-58-containing plasmids of three carbapenemase-producing Acinetobacter ursingii strains in the Netherlands.</title>
        <authorList>
            <person name="Hendrickx A.P.A."/>
            <person name="Schade R.P."/>
            <person name="Landman F."/>
            <person name="Bosch T."/>
            <person name="Schouls L.M."/>
            <person name="van Dijk K."/>
        </authorList>
    </citation>
    <scope>NUCLEOTIDE SEQUENCE</scope>
    <source>
        <strain evidence="3">RIVM_C010761</strain>
    </source>
</reference>
<evidence type="ECO:0000259" key="2">
    <source>
        <dbReference type="Pfam" id="PF02525"/>
    </source>
</evidence>
<evidence type="ECO:0000313" key="3">
    <source>
        <dbReference type="EMBL" id="UYF75534.1"/>
    </source>
</evidence>
<dbReference type="Gene3D" id="3.40.50.360">
    <property type="match status" value="1"/>
</dbReference>
<protein>
    <submittedName>
        <fullName evidence="3">NAD(P)H-dependent oxidoreductase</fullName>
    </submittedName>
</protein>
<evidence type="ECO:0000313" key="4">
    <source>
        <dbReference type="Proteomes" id="UP001164081"/>
    </source>
</evidence>
<keyword evidence="1" id="KW-0560">Oxidoreductase</keyword>
<evidence type="ECO:0000256" key="1">
    <source>
        <dbReference type="ARBA" id="ARBA00023002"/>
    </source>
</evidence>
<accession>A0AA46NW14</accession>
<dbReference type="AlphaFoldDB" id="A0AA46NW14"/>
<dbReference type="GO" id="GO:0010181">
    <property type="term" value="F:FMN binding"/>
    <property type="evidence" value="ECO:0007669"/>
    <property type="project" value="TreeGrafter"/>
</dbReference>
<dbReference type="PANTHER" id="PTHR47307">
    <property type="entry name" value="GLUTATHIONE-REGULATED POTASSIUM-EFFLUX SYSTEM ANCILLARY PROTEIN KEFG"/>
    <property type="match status" value="1"/>
</dbReference>
<dbReference type="GO" id="GO:0009055">
    <property type="term" value="F:electron transfer activity"/>
    <property type="evidence" value="ECO:0007669"/>
    <property type="project" value="TreeGrafter"/>
</dbReference>
<dbReference type="Pfam" id="PF02525">
    <property type="entry name" value="Flavodoxin_2"/>
    <property type="match status" value="1"/>
</dbReference>
<proteinExistence type="predicted"/>
<dbReference type="GO" id="GO:0003955">
    <property type="term" value="F:NAD(P)H dehydrogenase (quinone) activity"/>
    <property type="evidence" value="ECO:0007669"/>
    <property type="project" value="TreeGrafter"/>
</dbReference>
<dbReference type="EMBL" id="CP089044">
    <property type="protein sequence ID" value="UYF75534.1"/>
    <property type="molecule type" value="Genomic_DNA"/>
</dbReference>
<organism evidence="3 4">
    <name type="scientific">Acinetobacter ursingii</name>
    <dbReference type="NCBI Taxonomy" id="108980"/>
    <lineage>
        <taxon>Bacteria</taxon>
        <taxon>Pseudomonadati</taxon>
        <taxon>Pseudomonadota</taxon>
        <taxon>Gammaproteobacteria</taxon>
        <taxon>Moraxellales</taxon>
        <taxon>Moraxellaceae</taxon>
        <taxon>Acinetobacter</taxon>
    </lineage>
</organism>
<dbReference type="Proteomes" id="UP001164081">
    <property type="component" value="Chromosome"/>
</dbReference>
<dbReference type="InterPro" id="IPR029039">
    <property type="entry name" value="Flavoprotein-like_sf"/>
</dbReference>